<dbReference type="GeneID" id="40232149"/>
<feature type="transmembrane region" description="Helical" evidence="1">
    <location>
        <begin position="51"/>
        <end position="70"/>
    </location>
</feature>
<sequence>MTFRYVPAYGLRVIQLAVLFEAIVRGLMYLFMPAGSSASLTQLENSAPLTVWGAVFITAAVFGLFGETLMSGTESYMGSSSHNNPRAWPSFIAHASLMILYVALAFGYGTALYQADAAHFAIIPYDLLLIAYLHWLFARRRKSHVS</sequence>
<evidence type="ECO:0000313" key="2">
    <source>
        <dbReference type="EMBL" id="AEJ94516.1"/>
    </source>
</evidence>
<organism evidence="2 3">
    <name type="scientific">Mycobacterium phage Backyardigan</name>
    <dbReference type="NCBI Taxonomy" id="2902881"/>
    <lineage>
        <taxon>Viruses</taxon>
        <taxon>Duplodnaviria</taxon>
        <taxon>Heunggongvirae</taxon>
        <taxon>Uroviricota</taxon>
        <taxon>Caudoviricetes</taxon>
        <taxon>Backyardiganvirus</taxon>
        <taxon>Backyardiganvirus backyardigan</taxon>
    </lineage>
</organism>
<feature type="transmembrane region" description="Helical" evidence="1">
    <location>
        <begin position="91"/>
        <end position="111"/>
    </location>
</feature>
<keyword evidence="1" id="KW-1133">Transmembrane helix</keyword>
<name>G1BL02_9CAUD</name>
<keyword evidence="3" id="KW-1185">Reference proteome</keyword>
<dbReference type="Proteomes" id="UP000223609">
    <property type="component" value="Segment"/>
</dbReference>
<keyword evidence="1" id="KW-0472">Membrane</keyword>
<dbReference type="EMBL" id="JF704093">
    <property type="protein sequence ID" value="AEJ94516.1"/>
    <property type="molecule type" value="Genomic_DNA"/>
</dbReference>
<dbReference type="RefSeq" id="YP_009635442.1">
    <property type="nucleotide sequence ID" value="NC_042308.1"/>
</dbReference>
<proteinExistence type="predicted"/>
<gene>
    <name evidence="2" type="primary">29</name>
    <name evidence="2" type="ORF">BACKYARDIGAN_29</name>
</gene>
<evidence type="ECO:0008006" key="4">
    <source>
        <dbReference type="Google" id="ProtNLM"/>
    </source>
</evidence>
<accession>G1BL02</accession>
<keyword evidence="1" id="KW-0812">Transmembrane</keyword>
<feature type="transmembrane region" description="Helical" evidence="1">
    <location>
        <begin position="117"/>
        <end position="137"/>
    </location>
</feature>
<evidence type="ECO:0000256" key="1">
    <source>
        <dbReference type="SAM" id="Phobius"/>
    </source>
</evidence>
<reference evidence="2 3" key="1">
    <citation type="journal article" date="2012" name="J. Virol.">
        <title>Complete Genome Sequences of 138 Mycobacteriophages.</title>
        <authorList>
            <consortium name="the Science Education Alliance Phage Hunters Advancing Genomics and Evolutionary Science Program"/>
            <consortium name="the KwaZulu-Natal Research Institute for Tuberculosis and HIV Mycobacterial Genetics Course Students"/>
            <consortium name="the Phage Hunters Integrating Research and Education Program"/>
            <person name="Hatfull G.F."/>
        </authorList>
    </citation>
    <scope>NUCLEOTIDE SEQUENCE [LARGE SCALE GENOMIC DNA]</scope>
    <source>
        <strain evidence="3">Backyardigan</strain>
    </source>
</reference>
<protein>
    <recommendedName>
        <fullName evidence="4">Minor tail protein</fullName>
    </recommendedName>
</protein>
<feature type="transmembrane region" description="Helical" evidence="1">
    <location>
        <begin position="12"/>
        <end position="31"/>
    </location>
</feature>
<evidence type="ECO:0000313" key="3">
    <source>
        <dbReference type="Proteomes" id="UP000223609"/>
    </source>
</evidence>